<name>A0A6A8M4K2_9FIRM</name>
<sequence length="318" mass="35638">MKLSLIIRDQEFLNAFLEIAGRSSQDITIEILTGIEQGAEYRHSVKKDGFMYVTDYDRKEFISICGQEAGENGVFLGEEGDEQDNSREFGPFSMFKYERTDHLLADIRFIYGVLSGEEQGQDVEISRMSVFCDGDEIAGLDFCNGLARQIVYLCGCSVLVFPLTHIIREGMGNQGVSQNFKRMMYHISSGKAISASAFFIEDEYGVHHFRIPGGTNPFCDMSAREILGVTKCISDRKFDVVIFHIGASCTKQAVNVIRSCGRRFWLHSSGESDPADGLPGRILGEKECSKGLVSLDYKDLQGYREIMSEESIREILSI</sequence>
<evidence type="ECO:0000313" key="1">
    <source>
        <dbReference type="EMBL" id="MST68292.1"/>
    </source>
</evidence>
<protein>
    <submittedName>
        <fullName evidence="1">Uncharacterized protein</fullName>
    </submittedName>
</protein>
<gene>
    <name evidence="1" type="ORF">FYJ66_01535</name>
</gene>
<reference evidence="1" key="1">
    <citation type="submission" date="2019-09" db="EMBL/GenBank/DDBJ databases">
        <title>In-depth cultivation of the pig gut microbiome towards novel bacterial diversity and tailored functional studies.</title>
        <authorList>
            <person name="Wylensek D."/>
            <person name="Hitch T.C.A."/>
            <person name="Clavel T."/>
        </authorList>
    </citation>
    <scope>NUCLEOTIDE SEQUENCE</scope>
    <source>
        <strain evidence="1">RF-744-FAT-WT-3</strain>
    </source>
</reference>
<organism evidence="1">
    <name type="scientific">Baileyella intestinalis</name>
    <dbReference type="NCBI Taxonomy" id="2606709"/>
    <lineage>
        <taxon>Bacteria</taxon>
        <taxon>Bacillati</taxon>
        <taxon>Bacillota</taxon>
        <taxon>Clostridia</taxon>
        <taxon>Peptostreptococcales</taxon>
        <taxon>Anaerovoracaceae</taxon>
        <taxon>Baileyella</taxon>
    </lineage>
</organism>
<comment type="caution">
    <text evidence="1">The sequence shown here is derived from an EMBL/GenBank/DDBJ whole genome shotgun (WGS) entry which is preliminary data.</text>
</comment>
<accession>A0A6A8M4K2</accession>
<dbReference type="EMBL" id="VUNB01000001">
    <property type="protein sequence ID" value="MST68292.1"/>
    <property type="molecule type" value="Genomic_DNA"/>
</dbReference>
<dbReference type="AlphaFoldDB" id="A0A6A8M4K2"/>
<dbReference type="RefSeq" id="WP_154571760.1">
    <property type="nucleotide sequence ID" value="NZ_VUNB01000001.1"/>
</dbReference>
<proteinExistence type="predicted"/>